<gene>
    <name evidence="2" type="ORF">ABT188_22940</name>
</gene>
<sequence>MRLGKRLLSAWAVGAALLLAAPTTAHAGTDENASVFGALVFFRHDGDSFRVCDTLDDAWNVYARCEYIRIDGSIQTGRHYVSSGRGTCKDFDHNFGEGRPVRFTACVQNWVLDYCQEPWSTAVA</sequence>
<evidence type="ECO:0000313" key="3">
    <source>
        <dbReference type="Proteomes" id="UP001496720"/>
    </source>
</evidence>
<proteinExistence type="predicted"/>
<organism evidence="2 3">
    <name type="scientific">Streptomyces violaceorubidus</name>
    <dbReference type="NCBI Taxonomy" id="284042"/>
    <lineage>
        <taxon>Bacteria</taxon>
        <taxon>Bacillati</taxon>
        <taxon>Actinomycetota</taxon>
        <taxon>Actinomycetes</taxon>
        <taxon>Kitasatosporales</taxon>
        <taxon>Streptomycetaceae</taxon>
        <taxon>Streptomyces</taxon>
    </lineage>
</organism>
<accession>A0ABV1T081</accession>
<reference evidence="2 3" key="1">
    <citation type="submission" date="2024-06" db="EMBL/GenBank/DDBJ databases">
        <title>The Natural Products Discovery Center: Release of the First 8490 Sequenced Strains for Exploring Actinobacteria Biosynthetic Diversity.</title>
        <authorList>
            <person name="Kalkreuter E."/>
            <person name="Kautsar S.A."/>
            <person name="Yang D."/>
            <person name="Bader C.D."/>
            <person name="Teijaro C.N."/>
            <person name="Fluegel L."/>
            <person name="Davis C.M."/>
            <person name="Simpson J.R."/>
            <person name="Lauterbach L."/>
            <person name="Steele A.D."/>
            <person name="Gui C."/>
            <person name="Meng S."/>
            <person name="Li G."/>
            <person name="Viehrig K."/>
            <person name="Ye F."/>
            <person name="Su P."/>
            <person name="Kiefer A.F."/>
            <person name="Nichols A."/>
            <person name="Cepeda A.J."/>
            <person name="Yan W."/>
            <person name="Fan B."/>
            <person name="Jiang Y."/>
            <person name="Adhikari A."/>
            <person name="Zheng C.-J."/>
            <person name="Schuster L."/>
            <person name="Cowan T.M."/>
            <person name="Smanski M.J."/>
            <person name="Chevrette M.G."/>
            <person name="De Carvalho L.P.S."/>
            <person name="Shen B."/>
        </authorList>
    </citation>
    <scope>NUCLEOTIDE SEQUENCE [LARGE SCALE GENOMIC DNA]</scope>
    <source>
        <strain evidence="2 3">NPDC001615</strain>
    </source>
</reference>
<dbReference type="RefSeq" id="WP_352148866.1">
    <property type="nucleotide sequence ID" value="NZ_JBEOZY010000025.1"/>
</dbReference>
<feature type="chain" id="PRO_5046907721" description="Secreted protein" evidence="1">
    <location>
        <begin position="28"/>
        <end position="124"/>
    </location>
</feature>
<protein>
    <recommendedName>
        <fullName evidence="4">Secreted protein</fullName>
    </recommendedName>
</protein>
<evidence type="ECO:0008006" key="4">
    <source>
        <dbReference type="Google" id="ProtNLM"/>
    </source>
</evidence>
<keyword evidence="1" id="KW-0732">Signal</keyword>
<feature type="signal peptide" evidence="1">
    <location>
        <begin position="1"/>
        <end position="27"/>
    </location>
</feature>
<dbReference type="Proteomes" id="UP001496720">
    <property type="component" value="Unassembled WGS sequence"/>
</dbReference>
<comment type="caution">
    <text evidence="2">The sequence shown here is derived from an EMBL/GenBank/DDBJ whole genome shotgun (WGS) entry which is preliminary data.</text>
</comment>
<name>A0ABV1T081_9ACTN</name>
<dbReference type="EMBL" id="JBEOZY010000025">
    <property type="protein sequence ID" value="MER6167371.1"/>
    <property type="molecule type" value="Genomic_DNA"/>
</dbReference>
<keyword evidence="3" id="KW-1185">Reference proteome</keyword>
<evidence type="ECO:0000256" key="1">
    <source>
        <dbReference type="SAM" id="SignalP"/>
    </source>
</evidence>
<evidence type="ECO:0000313" key="2">
    <source>
        <dbReference type="EMBL" id="MER6167371.1"/>
    </source>
</evidence>